<sequence>MASKNNQLLLFGAIESCTLERLRTVLSVLCNKSPHGFRIACDELLVEQCVLRETRKNTKQSERDKDGFGEKYNRDINSDGEPLEIPRNLLENALSESEYSSAESDIDSGANLNAAVREMRKRAYTRQRYEICGQCDEEYDVLSNRDTSCRWHSVFDDDASIWDDWDVPTWGQPDTEDNRVEYPQGFKWIAARDLAAEKIVEGVYIILVGLNGPGYPIELLS</sequence>
<gene>
    <name evidence="2" type="ORF">BDV96DRAFT_666165</name>
</gene>
<reference evidence="2" key="1">
    <citation type="journal article" date="2020" name="Stud. Mycol.">
        <title>101 Dothideomycetes genomes: a test case for predicting lifestyles and emergence of pathogens.</title>
        <authorList>
            <person name="Haridas S."/>
            <person name="Albert R."/>
            <person name="Binder M."/>
            <person name="Bloem J."/>
            <person name="Labutti K."/>
            <person name="Salamov A."/>
            <person name="Andreopoulos B."/>
            <person name="Baker S."/>
            <person name="Barry K."/>
            <person name="Bills G."/>
            <person name="Bluhm B."/>
            <person name="Cannon C."/>
            <person name="Castanera R."/>
            <person name="Culley D."/>
            <person name="Daum C."/>
            <person name="Ezra D."/>
            <person name="Gonzalez J."/>
            <person name="Henrissat B."/>
            <person name="Kuo A."/>
            <person name="Liang C."/>
            <person name="Lipzen A."/>
            <person name="Lutzoni F."/>
            <person name="Magnuson J."/>
            <person name="Mondo S."/>
            <person name="Nolan M."/>
            <person name="Ohm R."/>
            <person name="Pangilinan J."/>
            <person name="Park H.-J."/>
            <person name="Ramirez L."/>
            <person name="Alfaro M."/>
            <person name="Sun H."/>
            <person name="Tritt A."/>
            <person name="Yoshinaga Y."/>
            <person name="Zwiers L.-H."/>
            <person name="Turgeon B."/>
            <person name="Goodwin S."/>
            <person name="Spatafora J."/>
            <person name="Crous P."/>
            <person name="Grigoriev I."/>
        </authorList>
    </citation>
    <scope>NUCLEOTIDE SEQUENCE</scope>
    <source>
        <strain evidence="2">CBS 627.86</strain>
    </source>
</reference>
<protein>
    <submittedName>
        <fullName evidence="2">Uncharacterized protein</fullName>
    </submittedName>
</protein>
<name>A0A6A5YWJ4_9PLEO</name>
<keyword evidence="3" id="KW-1185">Reference proteome</keyword>
<dbReference type="Proteomes" id="UP000799770">
    <property type="component" value="Unassembled WGS sequence"/>
</dbReference>
<evidence type="ECO:0000313" key="3">
    <source>
        <dbReference type="Proteomes" id="UP000799770"/>
    </source>
</evidence>
<evidence type="ECO:0000256" key="1">
    <source>
        <dbReference type="SAM" id="MobiDB-lite"/>
    </source>
</evidence>
<dbReference type="AlphaFoldDB" id="A0A6A5YWJ4"/>
<dbReference type="EMBL" id="ML977334">
    <property type="protein sequence ID" value="KAF2111599.1"/>
    <property type="molecule type" value="Genomic_DNA"/>
</dbReference>
<evidence type="ECO:0000313" key="2">
    <source>
        <dbReference type="EMBL" id="KAF2111599.1"/>
    </source>
</evidence>
<dbReference type="PANTHER" id="PTHR38167">
    <property type="entry name" value="C2H2-TYPE DOMAIN-CONTAINING PROTEIN"/>
    <property type="match status" value="1"/>
</dbReference>
<organism evidence="2 3">
    <name type="scientific">Lophiotrema nucula</name>
    <dbReference type="NCBI Taxonomy" id="690887"/>
    <lineage>
        <taxon>Eukaryota</taxon>
        <taxon>Fungi</taxon>
        <taxon>Dikarya</taxon>
        <taxon>Ascomycota</taxon>
        <taxon>Pezizomycotina</taxon>
        <taxon>Dothideomycetes</taxon>
        <taxon>Pleosporomycetidae</taxon>
        <taxon>Pleosporales</taxon>
        <taxon>Lophiotremataceae</taxon>
        <taxon>Lophiotrema</taxon>
    </lineage>
</organism>
<feature type="region of interest" description="Disordered" evidence="1">
    <location>
        <begin position="60"/>
        <end position="83"/>
    </location>
</feature>
<dbReference type="PANTHER" id="PTHR38167:SF1">
    <property type="entry name" value="C2H2-TYPE DOMAIN-CONTAINING PROTEIN"/>
    <property type="match status" value="1"/>
</dbReference>
<feature type="compositionally biased region" description="Basic and acidic residues" evidence="1">
    <location>
        <begin position="60"/>
        <end position="77"/>
    </location>
</feature>
<proteinExistence type="predicted"/>
<dbReference type="OrthoDB" id="5422613at2759"/>
<accession>A0A6A5YWJ4</accession>